<evidence type="ECO:0000313" key="4">
    <source>
        <dbReference type="EMBL" id="MCX2973052.1"/>
    </source>
</evidence>
<dbReference type="InterPro" id="IPR050378">
    <property type="entry name" value="Metallo-dep_Hydrolases_sf"/>
</dbReference>
<dbReference type="InterPro" id="IPR011059">
    <property type="entry name" value="Metal-dep_hydrolase_composite"/>
</dbReference>
<dbReference type="InterPro" id="IPR023100">
    <property type="entry name" value="D-aminoacylase_insert_dom_sf"/>
</dbReference>
<dbReference type="PANTHER" id="PTHR11647">
    <property type="entry name" value="HYDRANTOINASE/DIHYDROPYRIMIDINASE FAMILY MEMBER"/>
    <property type="match status" value="1"/>
</dbReference>
<reference evidence="4" key="1">
    <citation type="submission" date="2019-02" db="EMBL/GenBank/DDBJ databases">
        <authorList>
            <person name="Li S.-H."/>
        </authorList>
    </citation>
    <scope>NUCLEOTIDE SEQUENCE</scope>
    <source>
        <strain evidence="4">IMCC8485</strain>
    </source>
</reference>
<dbReference type="PANTHER" id="PTHR11647:SF1">
    <property type="entry name" value="COLLAPSIN RESPONSE MEDIATOR PROTEIN"/>
    <property type="match status" value="1"/>
</dbReference>
<feature type="chain" id="PRO_5045686461" evidence="2">
    <location>
        <begin position="18"/>
        <end position="501"/>
    </location>
</feature>
<accession>A0ABT3SUM8</accession>
<feature type="domain" description="Amidohydrolase-related" evidence="3">
    <location>
        <begin position="67"/>
        <end position="458"/>
    </location>
</feature>
<dbReference type="Gene3D" id="2.30.40.10">
    <property type="entry name" value="Urease, subunit C, domain 1"/>
    <property type="match status" value="1"/>
</dbReference>
<name>A0ABT3SUM8_9GAMM</name>
<feature type="signal peptide" evidence="2">
    <location>
        <begin position="1"/>
        <end position="17"/>
    </location>
</feature>
<dbReference type="InterPro" id="IPR006680">
    <property type="entry name" value="Amidohydro-rel"/>
</dbReference>
<evidence type="ECO:0000313" key="5">
    <source>
        <dbReference type="Proteomes" id="UP001143307"/>
    </source>
</evidence>
<dbReference type="Gene3D" id="3.20.20.140">
    <property type="entry name" value="Metal-dependent hydrolases"/>
    <property type="match status" value="1"/>
</dbReference>
<comment type="cofactor">
    <cofactor evidence="1">
        <name>Zn(2+)</name>
        <dbReference type="ChEBI" id="CHEBI:29105"/>
    </cofactor>
</comment>
<dbReference type="InterPro" id="IPR032466">
    <property type="entry name" value="Metal_Hydrolase"/>
</dbReference>
<dbReference type="NCBIfam" id="NF006560">
    <property type="entry name" value="PRK09061.1"/>
    <property type="match status" value="1"/>
</dbReference>
<keyword evidence="2" id="KW-0732">Signal</keyword>
<dbReference type="Proteomes" id="UP001143307">
    <property type="component" value="Unassembled WGS sequence"/>
</dbReference>
<sequence length="501" mass="55029">MIRLFFLLLLCSAQTSAYDLVISNGRVIDPETGLDAMLNVAIEDGTISALSAEGLEGDRHIDATGLVVAPGFIDLHTHSPTPLGQYYQLFDGVTTALELEAGMYPASDYGAEVRDGALINYGASAGYIGIRLLVKNSLRMSSPSENPTPDGLAGWWTYFKFIFQDFQTVLAPTFSEQANSAEIARMRQLLELDLDEGAIGIGLALDYISEAVNDAELKMIFSVAGERQAPLFVHVRRGVNGDPAGLREVLFLAEQASAPVHICHITHNAMGNVELFLREVREAQGRGVDVTVGVLPYNAGSTAIGAAVFSRDWQTIFDISYEDVEWAATGERFDKVMWETYREEQPSGAVIHHYLQEEWTRRALLESGSIVVSDLIPMKSLEEKVPPHNGAFSKILARYVREQNALDLMDALGKMTVLPARRLQNYAPAFARKGRVQPGMDADLVIFDPELIEDRASYRDPYQTALGIEHVVVAGIPVISDAKLLPNVSPGRYLKAKNQLD</sequence>
<protein>
    <submittedName>
        <fullName evidence="4">D-glutamate deacylase</fullName>
    </submittedName>
</protein>
<dbReference type="SUPFAM" id="SSF51338">
    <property type="entry name" value="Composite domain of metallo-dependent hydrolases"/>
    <property type="match status" value="1"/>
</dbReference>
<dbReference type="SUPFAM" id="SSF51556">
    <property type="entry name" value="Metallo-dependent hydrolases"/>
    <property type="match status" value="1"/>
</dbReference>
<evidence type="ECO:0000256" key="2">
    <source>
        <dbReference type="SAM" id="SignalP"/>
    </source>
</evidence>
<proteinExistence type="predicted"/>
<dbReference type="EMBL" id="SHNP01000002">
    <property type="protein sequence ID" value="MCX2973052.1"/>
    <property type="molecule type" value="Genomic_DNA"/>
</dbReference>
<organism evidence="4 5">
    <name type="scientific">Candidatus Seongchinamella marina</name>
    <dbReference type="NCBI Taxonomy" id="2518990"/>
    <lineage>
        <taxon>Bacteria</taxon>
        <taxon>Pseudomonadati</taxon>
        <taxon>Pseudomonadota</taxon>
        <taxon>Gammaproteobacteria</taxon>
        <taxon>Cellvibrionales</taxon>
        <taxon>Halieaceae</taxon>
        <taxon>Seongchinamella</taxon>
    </lineage>
</organism>
<comment type="caution">
    <text evidence="4">The sequence shown here is derived from an EMBL/GenBank/DDBJ whole genome shotgun (WGS) entry which is preliminary data.</text>
</comment>
<dbReference type="Pfam" id="PF01979">
    <property type="entry name" value="Amidohydro_1"/>
    <property type="match status" value="1"/>
</dbReference>
<dbReference type="Gene3D" id="3.30.1490.130">
    <property type="entry name" value="D-aminoacylase. Domain 3"/>
    <property type="match status" value="1"/>
</dbReference>
<gene>
    <name evidence="4" type="ORF">EYC87_05560</name>
</gene>
<evidence type="ECO:0000259" key="3">
    <source>
        <dbReference type="Pfam" id="PF01979"/>
    </source>
</evidence>
<dbReference type="RefSeq" id="WP_279252010.1">
    <property type="nucleotide sequence ID" value="NZ_SHNP01000002.1"/>
</dbReference>
<keyword evidence="5" id="KW-1185">Reference proteome</keyword>
<evidence type="ECO:0000256" key="1">
    <source>
        <dbReference type="ARBA" id="ARBA00001947"/>
    </source>
</evidence>